<dbReference type="EMBL" id="KN833803">
    <property type="protein sequence ID" value="KIK18518.1"/>
    <property type="molecule type" value="Genomic_DNA"/>
</dbReference>
<accession>A0A0C9ZEY6</accession>
<protein>
    <submittedName>
        <fullName evidence="1">Uncharacterized protein</fullName>
    </submittedName>
</protein>
<dbReference type="AlphaFoldDB" id="A0A0C9ZEY6"/>
<reference evidence="1 2" key="1">
    <citation type="submission" date="2014-04" db="EMBL/GenBank/DDBJ databases">
        <authorList>
            <consortium name="DOE Joint Genome Institute"/>
            <person name="Kuo A."/>
            <person name="Kohler A."/>
            <person name="Costa M.D."/>
            <person name="Nagy L.G."/>
            <person name="Floudas D."/>
            <person name="Copeland A."/>
            <person name="Barry K.W."/>
            <person name="Cichocki N."/>
            <person name="Veneault-Fourrey C."/>
            <person name="LaButti K."/>
            <person name="Lindquist E.A."/>
            <person name="Lipzen A."/>
            <person name="Lundell T."/>
            <person name="Morin E."/>
            <person name="Murat C."/>
            <person name="Sun H."/>
            <person name="Tunlid A."/>
            <person name="Henrissat B."/>
            <person name="Grigoriev I.V."/>
            <person name="Hibbett D.S."/>
            <person name="Martin F."/>
            <person name="Nordberg H.P."/>
            <person name="Cantor M.N."/>
            <person name="Hua S.X."/>
        </authorList>
    </citation>
    <scope>NUCLEOTIDE SEQUENCE [LARGE SCALE GENOMIC DNA]</scope>
    <source>
        <strain evidence="1 2">441</strain>
    </source>
</reference>
<sequence length="136" mass="15051">MMAMELITAAPSQPVKGRYLQRGATFHKGGGGPLVMRTACAHRQLASSLALLSSLTGCSSTSTTKEFGGTMHETGKIATYHRSRWWCRHGRVNRSKRRGPWQGGQLSRAGLTLLFCDRMVTRRISRPNYEVKVSSL</sequence>
<evidence type="ECO:0000313" key="2">
    <source>
        <dbReference type="Proteomes" id="UP000054018"/>
    </source>
</evidence>
<evidence type="ECO:0000313" key="1">
    <source>
        <dbReference type="EMBL" id="KIK18518.1"/>
    </source>
</evidence>
<proteinExistence type="predicted"/>
<gene>
    <name evidence="1" type="ORF">PISMIDRAFT_182774</name>
</gene>
<name>A0A0C9ZEY6_9AGAM</name>
<organism evidence="1 2">
    <name type="scientific">Pisolithus microcarpus 441</name>
    <dbReference type="NCBI Taxonomy" id="765257"/>
    <lineage>
        <taxon>Eukaryota</taxon>
        <taxon>Fungi</taxon>
        <taxon>Dikarya</taxon>
        <taxon>Basidiomycota</taxon>
        <taxon>Agaricomycotina</taxon>
        <taxon>Agaricomycetes</taxon>
        <taxon>Agaricomycetidae</taxon>
        <taxon>Boletales</taxon>
        <taxon>Sclerodermatineae</taxon>
        <taxon>Pisolithaceae</taxon>
        <taxon>Pisolithus</taxon>
    </lineage>
</organism>
<reference evidence="2" key="2">
    <citation type="submission" date="2015-01" db="EMBL/GenBank/DDBJ databases">
        <title>Evolutionary Origins and Diversification of the Mycorrhizal Mutualists.</title>
        <authorList>
            <consortium name="DOE Joint Genome Institute"/>
            <consortium name="Mycorrhizal Genomics Consortium"/>
            <person name="Kohler A."/>
            <person name="Kuo A."/>
            <person name="Nagy L.G."/>
            <person name="Floudas D."/>
            <person name="Copeland A."/>
            <person name="Barry K.W."/>
            <person name="Cichocki N."/>
            <person name="Veneault-Fourrey C."/>
            <person name="LaButti K."/>
            <person name="Lindquist E.A."/>
            <person name="Lipzen A."/>
            <person name="Lundell T."/>
            <person name="Morin E."/>
            <person name="Murat C."/>
            <person name="Riley R."/>
            <person name="Ohm R."/>
            <person name="Sun H."/>
            <person name="Tunlid A."/>
            <person name="Henrissat B."/>
            <person name="Grigoriev I.V."/>
            <person name="Hibbett D.S."/>
            <person name="Martin F."/>
        </authorList>
    </citation>
    <scope>NUCLEOTIDE SEQUENCE [LARGE SCALE GENOMIC DNA]</scope>
    <source>
        <strain evidence="2">441</strain>
    </source>
</reference>
<dbReference type="HOGENOM" id="CLU_1876236_0_0_1"/>
<keyword evidence="2" id="KW-1185">Reference proteome</keyword>
<dbReference type="Proteomes" id="UP000054018">
    <property type="component" value="Unassembled WGS sequence"/>
</dbReference>